<dbReference type="PANTHER" id="PTHR10857">
    <property type="entry name" value="COPINE"/>
    <property type="match status" value="1"/>
</dbReference>
<dbReference type="AlphaFoldDB" id="A0AAE1UNG6"/>
<dbReference type="GO" id="GO:0005544">
    <property type="term" value="F:calcium-dependent phospholipid binding"/>
    <property type="evidence" value="ECO:0007669"/>
    <property type="project" value="InterPro"/>
</dbReference>
<dbReference type="InterPro" id="IPR036465">
    <property type="entry name" value="vWFA_dom_sf"/>
</dbReference>
<keyword evidence="3" id="KW-1185">Reference proteome</keyword>
<organism evidence="2 3">
    <name type="scientific">Anisodus tanguticus</name>
    <dbReference type="NCBI Taxonomy" id="243964"/>
    <lineage>
        <taxon>Eukaryota</taxon>
        <taxon>Viridiplantae</taxon>
        <taxon>Streptophyta</taxon>
        <taxon>Embryophyta</taxon>
        <taxon>Tracheophyta</taxon>
        <taxon>Spermatophyta</taxon>
        <taxon>Magnoliopsida</taxon>
        <taxon>eudicotyledons</taxon>
        <taxon>Gunneridae</taxon>
        <taxon>Pentapetalae</taxon>
        <taxon>asterids</taxon>
        <taxon>lamiids</taxon>
        <taxon>Solanales</taxon>
        <taxon>Solanaceae</taxon>
        <taxon>Solanoideae</taxon>
        <taxon>Hyoscyameae</taxon>
        <taxon>Anisodus</taxon>
    </lineage>
</organism>
<proteinExistence type="predicted"/>
<dbReference type="SMART" id="SM00327">
    <property type="entry name" value="VWA"/>
    <property type="match status" value="1"/>
</dbReference>
<evidence type="ECO:0000313" key="2">
    <source>
        <dbReference type="EMBL" id="KAK4337237.1"/>
    </source>
</evidence>
<protein>
    <recommendedName>
        <fullName evidence="1">VWFA domain-containing protein</fullName>
    </recommendedName>
</protein>
<dbReference type="PANTHER" id="PTHR10857:SF106">
    <property type="entry name" value="C2 DOMAIN-CONTAINING PROTEIN"/>
    <property type="match status" value="1"/>
</dbReference>
<sequence>MSDTHSFFDYLQGGMEMHFAVAIDFTSSNGPVDSATSLHFIDTITGRPNSYEIALRSIGEIIQYYNSTHQFPGFAFGAIVPPKTVVSHRFPLNGNMEQPYCEGVDQLIYWYRQCISKVILYGPTNFAPIIDYTADIASKNSNNKNYFVLLIITDGIICDMPQTIRSIIRSSSLPMSIIIVGVGNADFTAMDELDSDDQPLEMEGKKAVRDIVQFVSLNKYIRKDGSFIQSQGDLARDVLYEIPDQVESYMKLRGLKPGMIN</sequence>
<feature type="domain" description="VWFA" evidence="1">
    <location>
        <begin position="16"/>
        <end position="216"/>
    </location>
</feature>
<evidence type="ECO:0000313" key="3">
    <source>
        <dbReference type="Proteomes" id="UP001291623"/>
    </source>
</evidence>
<dbReference type="Proteomes" id="UP001291623">
    <property type="component" value="Unassembled WGS sequence"/>
</dbReference>
<dbReference type="SUPFAM" id="SSF53300">
    <property type="entry name" value="vWA-like"/>
    <property type="match status" value="1"/>
</dbReference>
<dbReference type="InterPro" id="IPR002035">
    <property type="entry name" value="VWF_A"/>
</dbReference>
<evidence type="ECO:0000259" key="1">
    <source>
        <dbReference type="SMART" id="SM00327"/>
    </source>
</evidence>
<reference evidence="2" key="1">
    <citation type="submission" date="2023-12" db="EMBL/GenBank/DDBJ databases">
        <title>Genome assembly of Anisodus tanguticus.</title>
        <authorList>
            <person name="Wang Y.-J."/>
        </authorList>
    </citation>
    <scope>NUCLEOTIDE SEQUENCE</scope>
    <source>
        <strain evidence="2">KB-2021</strain>
        <tissue evidence="2">Leaf</tissue>
    </source>
</reference>
<name>A0AAE1UNG6_9SOLA</name>
<comment type="caution">
    <text evidence="2">The sequence shown here is derived from an EMBL/GenBank/DDBJ whole genome shotgun (WGS) entry which is preliminary data.</text>
</comment>
<dbReference type="Pfam" id="PF07002">
    <property type="entry name" value="Copine"/>
    <property type="match status" value="1"/>
</dbReference>
<dbReference type="GO" id="GO:0005886">
    <property type="term" value="C:plasma membrane"/>
    <property type="evidence" value="ECO:0007669"/>
    <property type="project" value="TreeGrafter"/>
</dbReference>
<gene>
    <name evidence="2" type="ORF">RND71_043542</name>
</gene>
<accession>A0AAE1UNG6</accession>
<dbReference type="GO" id="GO:0071277">
    <property type="term" value="P:cellular response to calcium ion"/>
    <property type="evidence" value="ECO:0007669"/>
    <property type="project" value="TreeGrafter"/>
</dbReference>
<dbReference type="InterPro" id="IPR045052">
    <property type="entry name" value="Copine"/>
</dbReference>
<dbReference type="InterPro" id="IPR010734">
    <property type="entry name" value="Copine_C"/>
</dbReference>
<dbReference type="EMBL" id="JAVYJV010000045">
    <property type="protein sequence ID" value="KAK4337237.1"/>
    <property type="molecule type" value="Genomic_DNA"/>
</dbReference>